<dbReference type="Proteomes" id="UP000249754">
    <property type="component" value="Unassembled WGS sequence"/>
</dbReference>
<comment type="caution">
    <text evidence="1">The sequence shown here is derived from an EMBL/GenBank/DDBJ whole genome shotgun (WGS) entry which is preliminary data.</text>
</comment>
<organism evidence="1 2">
    <name type="scientific">Pedobacter cryoconitis</name>
    <dbReference type="NCBI Taxonomy" id="188932"/>
    <lineage>
        <taxon>Bacteria</taxon>
        <taxon>Pseudomonadati</taxon>
        <taxon>Bacteroidota</taxon>
        <taxon>Sphingobacteriia</taxon>
        <taxon>Sphingobacteriales</taxon>
        <taxon>Sphingobacteriaceae</taxon>
        <taxon>Pedobacter</taxon>
    </lineage>
</organism>
<dbReference type="EMBL" id="QLLR01000036">
    <property type="protein sequence ID" value="RAJ22652.1"/>
    <property type="molecule type" value="Genomic_DNA"/>
</dbReference>
<sequence length="41" mass="4791">MIYFINNYAIERKKDFVTDLIPLNLLSFDTNSNIILLTQGK</sequence>
<reference evidence="1 2" key="1">
    <citation type="submission" date="2018-06" db="EMBL/GenBank/DDBJ databases">
        <title>Genomic Encyclopedia of Archaeal and Bacterial Type Strains, Phase II (KMG-II): from individual species to whole genera.</title>
        <authorList>
            <person name="Goeker M."/>
        </authorList>
    </citation>
    <scope>NUCLEOTIDE SEQUENCE [LARGE SCALE GENOMIC DNA]</scope>
    <source>
        <strain evidence="1 2">DSM 14825</strain>
    </source>
</reference>
<evidence type="ECO:0000313" key="1">
    <source>
        <dbReference type="EMBL" id="RAJ22652.1"/>
    </source>
</evidence>
<evidence type="ECO:0000313" key="2">
    <source>
        <dbReference type="Proteomes" id="UP000249754"/>
    </source>
</evidence>
<gene>
    <name evidence="1" type="ORF">LY11_04689</name>
</gene>
<proteinExistence type="predicted"/>
<protein>
    <submittedName>
        <fullName evidence="1">Uncharacterized protein</fullName>
    </submittedName>
</protein>
<dbReference type="AlphaFoldDB" id="A0A327S2Z5"/>
<accession>A0A327S2Z5</accession>
<name>A0A327S2Z5_9SPHI</name>